<protein>
    <submittedName>
        <fullName evidence="1">Uncharacterized protein</fullName>
    </submittedName>
</protein>
<name>A0A1R3L3A8_9ROSI</name>
<reference evidence="2" key="1">
    <citation type="submission" date="2013-09" db="EMBL/GenBank/DDBJ databases">
        <title>Corchorus olitorius genome sequencing.</title>
        <authorList>
            <person name="Alam M."/>
            <person name="Haque M.S."/>
            <person name="Islam M.S."/>
            <person name="Emdad E.M."/>
            <person name="Islam M.M."/>
            <person name="Ahmed B."/>
            <person name="Halim A."/>
            <person name="Hossen Q.M.M."/>
            <person name="Hossain M.Z."/>
            <person name="Ahmed R."/>
            <person name="Khan M.M."/>
            <person name="Islam R."/>
            <person name="Rashid M.M."/>
            <person name="Khan S.A."/>
            <person name="Rahman M.S."/>
            <person name="Alam M."/>
            <person name="Yahiya A.S."/>
            <person name="Khan M.S."/>
            <person name="Azam M.S."/>
            <person name="Haque T."/>
            <person name="Lashkar M.Z.H."/>
            <person name="Akhand A.I."/>
            <person name="Morshed G."/>
            <person name="Roy S."/>
            <person name="Uddin K.S."/>
            <person name="Rabeya T."/>
            <person name="Hossain A.S."/>
            <person name="Chowdhury A."/>
            <person name="Snigdha A.R."/>
            <person name="Mortoza M.S."/>
            <person name="Matin S.A."/>
            <person name="Hoque S.M.E."/>
            <person name="Islam M.K."/>
            <person name="Roy D.K."/>
            <person name="Haider R."/>
            <person name="Moosa M.M."/>
            <person name="Elias S.M."/>
            <person name="Hasan A.M."/>
            <person name="Jahan S."/>
            <person name="Shafiuddin M."/>
            <person name="Mahmood N."/>
            <person name="Shommy N.S."/>
        </authorList>
    </citation>
    <scope>NUCLEOTIDE SEQUENCE [LARGE SCALE GENOMIC DNA]</scope>
    <source>
        <strain evidence="2">cv. O-4</strain>
    </source>
</reference>
<feature type="non-terminal residue" evidence="1">
    <location>
        <position position="109"/>
    </location>
</feature>
<evidence type="ECO:0000313" key="2">
    <source>
        <dbReference type="Proteomes" id="UP000187203"/>
    </source>
</evidence>
<keyword evidence="2" id="KW-1185">Reference proteome</keyword>
<dbReference type="Proteomes" id="UP000187203">
    <property type="component" value="Unassembled WGS sequence"/>
</dbReference>
<gene>
    <name evidence="1" type="ORF">COLO4_01006</name>
</gene>
<accession>A0A1R3L3A8</accession>
<comment type="caution">
    <text evidence="1">The sequence shown here is derived from an EMBL/GenBank/DDBJ whole genome shotgun (WGS) entry which is preliminary data.</text>
</comment>
<evidence type="ECO:0000313" key="1">
    <source>
        <dbReference type="EMBL" id="OMP13760.1"/>
    </source>
</evidence>
<organism evidence="1 2">
    <name type="scientific">Corchorus olitorius</name>
    <dbReference type="NCBI Taxonomy" id="93759"/>
    <lineage>
        <taxon>Eukaryota</taxon>
        <taxon>Viridiplantae</taxon>
        <taxon>Streptophyta</taxon>
        <taxon>Embryophyta</taxon>
        <taxon>Tracheophyta</taxon>
        <taxon>Spermatophyta</taxon>
        <taxon>Magnoliopsida</taxon>
        <taxon>eudicotyledons</taxon>
        <taxon>Gunneridae</taxon>
        <taxon>Pentapetalae</taxon>
        <taxon>rosids</taxon>
        <taxon>malvids</taxon>
        <taxon>Malvales</taxon>
        <taxon>Malvaceae</taxon>
        <taxon>Grewioideae</taxon>
        <taxon>Apeibeae</taxon>
        <taxon>Corchorus</taxon>
    </lineage>
</organism>
<sequence>MGHLARHAGRQEADQRFGVAVGLLPVGEVAGRQFDVLGAGHAVGNELGLCCRRGNIVRAANHQHGHADVRQLRAQICIANGCAVAVVAGVRRGQQHRLDDVDAAGVGIA</sequence>
<proteinExistence type="predicted"/>
<dbReference type="EMBL" id="AWUE01003348">
    <property type="protein sequence ID" value="OMP13760.1"/>
    <property type="molecule type" value="Genomic_DNA"/>
</dbReference>
<dbReference type="AlphaFoldDB" id="A0A1R3L3A8"/>